<dbReference type="EMBL" id="AEYE02000031">
    <property type="protein sequence ID" value="EPE95176.1"/>
    <property type="molecule type" value="Genomic_DNA"/>
</dbReference>
<dbReference type="Proteomes" id="UP000014411">
    <property type="component" value="Unassembled WGS sequence"/>
</dbReference>
<dbReference type="STRING" id="990285.RGCCGE502_24848"/>
<dbReference type="eggNOG" id="COG2114">
    <property type="taxonomic scope" value="Bacteria"/>
</dbReference>
<dbReference type="PANTHER" id="PTHR43081">
    <property type="entry name" value="ADENYLATE CYCLASE, TERMINAL-DIFFERENTIATION SPECIFIC-RELATED"/>
    <property type="match status" value="1"/>
</dbReference>
<evidence type="ECO:0000256" key="2">
    <source>
        <dbReference type="ARBA" id="ARBA00022475"/>
    </source>
</evidence>
<protein>
    <submittedName>
        <fullName evidence="8">Putative adenylate/guanylate cyclase</fullName>
    </submittedName>
</protein>
<evidence type="ECO:0000313" key="8">
    <source>
        <dbReference type="EMBL" id="EPE95176.1"/>
    </source>
</evidence>
<dbReference type="SUPFAM" id="SSF55073">
    <property type="entry name" value="Nucleotide cyclase"/>
    <property type="match status" value="1"/>
</dbReference>
<dbReference type="GO" id="GO:0004016">
    <property type="term" value="F:adenylate cyclase activity"/>
    <property type="evidence" value="ECO:0007669"/>
    <property type="project" value="UniProtKB-ARBA"/>
</dbReference>
<dbReference type="InterPro" id="IPR050697">
    <property type="entry name" value="Adenylyl/Guanylyl_Cyclase_3/4"/>
</dbReference>
<dbReference type="InterPro" id="IPR029787">
    <property type="entry name" value="Nucleotide_cyclase"/>
</dbReference>
<name>S3HP84_9HYPH</name>
<comment type="subcellular location">
    <subcellularLocation>
        <location evidence="1">Cell membrane</location>
        <topology evidence="1">Multi-pass membrane protein</topology>
    </subcellularLocation>
</comment>
<dbReference type="Pfam" id="PF00211">
    <property type="entry name" value="Guanylate_cyc"/>
    <property type="match status" value="1"/>
</dbReference>
<evidence type="ECO:0000256" key="5">
    <source>
        <dbReference type="ARBA" id="ARBA00023136"/>
    </source>
</evidence>
<reference evidence="8 9" key="1">
    <citation type="journal article" date="2012" name="J. Bacteriol.">
        <title>Genome sequence of Rhizobium grahamii CCGE502, a broad-host-range symbiont with low nodulation competitiveness in Phaseolus vulgaris.</title>
        <authorList>
            <person name="Althabegoiti M.J."/>
            <person name="Lozano L."/>
            <person name="Torres-Tejerizo G."/>
            <person name="Ormeno-Orrillo E."/>
            <person name="Rogel M.A."/>
            <person name="Gonzalez V."/>
            <person name="Martinez-Romero E."/>
        </authorList>
    </citation>
    <scope>NUCLEOTIDE SEQUENCE [LARGE SCALE GENOMIC DNA]</scope>
    <source>
        <strain evidence="8 9">CCGE 502</strain>
    </source>
</reference>
<dbReference type="Gene3D" id="3.30.450.20">
    <property type="entry name" value="PAS domain"/>
    <property type="match status" value="2"/>
</dbReference>
<dbReference type="RefSeq" id="WP_016556908.1">
    <property type="nucleotide sequence ID" value="NZ_AEYE02000031.1"/>
</dbReference>
<keyword evidence="9" id="KW-1185">Reference proteome</keyword>
<dbReference type="GO" id="GO:0005886">
    <property type="term" value="C:plasma membrane"/>
    <property type="evidence" value="ECO:0007669"/>
    <property type="project" value="UniProtKB-SubCell"/>
</dbReference>
<evidence type="ECO:0000256" key="1">
    <source>
        <dbReference type="ARBA" id="ARBA00004651"/>
    </source>
</evidence>
<keyword evidence="3 6" id="KW-0812">Transmembrane</keyword>
<keyword evidence="4 6" id="KW-1133">Transmembrane helix</keyword>
<dbReference type="SMART" id="SM00044">
    <property type="entry name" value="CYCc"/>
    <property type="match status" value="1"/>
</dbReference>
<accession>S3HP84</accession>
<dbReference type="InterPro" id="IPR033479">
    <property type="entry name" value="dCache_1"/>
</dbReference>
<evidence type="ECO:0000256" key="3">
    <source>
        <dbReference type="ARBA" id="ARBA00022692"/>
    </source>
</evidence>
<dbReference type="InterPro" id="IPR001054">
    <property type="entry name" value="A/G_cyclase"/>
</dbReference>
<dbReference type="CDD" id="cd07302">
    <property type="entry name" value="CHD"/>
    <property type="match status" value="1"/>
</dbReference>
<proteinExistence type="predicted"/>
<dbReference type="PROSITE" id="PS50125">
    <property type="entry name" value="GUANYLATE_CYCLASE_2"/>
    <property type="match status" value="1"/>
</dbReference>
<dbReference type="GO" id="GO:0035556">
    <property type="term" value="P:intracellular signal transduction"/>
    <property type="evidence" value="ECO:0007669"/>
    <property type="project" value="InterPro"/>
</dbReference>
<evidence type="ECO:0000313" key="9">
    <source>
        <dbReference type="Proteomes" id="UP000014411"/>
    </source>
</evidence>
<dbReference type="GO" id="GO:0006171">
    <property type="term" value="P:cAMP biosynthetic process"/>
    <property type="evidence" value="ECO:0007669"/>
    <property type="project" value="TreeGrafter"/>
</dbReference>
<evidence type="ECO:0000259" key="7">
    <source>
        <dbReference type="PROSITE" id="PS50125"/>
    </source>
</evidence>
<dbReference type="PANTHER" id="PTHR43081:SF1">
    <property type="entry name" value="ADENYLATE CYCLASE, TERMINAL-DIFFERENTIATION SPECIFIC"/>
    <property type="match status" value="1"/>
</dbReference>
<feature type="domain" description="Guanylate cyclase" evidence="7">
    <location>
        <begin position="454"/>
        <end position="586"/>
    </location>
</feature>
<dbReference type="Pfam" id="PF02743">
    <property type="entry name" value="dCache_1"/>
    <property type="match status" value="1"/>
</dbReference>
<gene>
    <name evidence="8" type="ORF">RGCCGE502_24848</name>
</gene>
<keyword evidence="2" id="KW-1003">Cell membrane</keyword>
<feature type="transmembrane region" description="Helical" evidence="6">
    <location>
        <begin position="355"/>
        <end position="376"/>
    </location>
</feature>
<dbReference type="AlphaFoldDB" id="S3HP84"/>
<keyword evidence="5 6" id="KW-0472">Membrane</keyword>
<organism evidence="8 9">
    <name type="scientific">Rhizobium grahamii CCGE 502</name>
    <dbReference type="NCBI Taxonomy" id="990285"/>
    <lineage>
        <taxon>Bacteria</taxon>
        <taxon>Pseudomonadati</taxon>
        <taxon>Pseudomonadota</taxon>
        <taxon>Alphaproteobacteria</taxon>
        <taxon>Hyphomicrobiales</taxon>
        <taxon>Rhizobiaceae</taxon>
        <taxon>Rhizobium/Agrobacterium group</taxon>
        <taxon>Rhizobium</taxon>
    </lineage>
</organism>
<sequence length="643" mass="69606">MSNWSKPLRVHLSVVIVGLLICISTPLMWMAYEQGRATALAAGETQMRQLGLRVVENYQNVFGDGYSAAATASVLPQMLTPPSRDFDAKRDYLLKVLQSADYIDGIYAGYPDGSFIQAVNVAANLAWREVLSAPEETAFAIRVIDKSPAEQSARWHFLGANGVQIEQRNDPGDPYDPRTRSWYQTARDTRQQVSVGPYVTATTKSLSLTLAVPMTRDHETVAGVDVLLQTISRLLNKEAISENARGYVFDGRGRLIVHSDAAVMARILQTLSRGDSGDASVPDDADPAIVPIRALLSAHKGTGGGIVPFNVNGISYVAQISPVEFSGLLKGNAVVIAAPLADLVGPTDRLLFKNLMIAAAFVAVGIAAAIVMARLISKSLFALADEARSIGDLKFEGRRLPHSWIAEINILARTLEAARNTIATFSLYVPRELVRRIVTSGQAAIGLAGRQEITVLFTDIQDFTTISEQHSPEEVVELLSTYFELLNETVEQHDGTIVQYLGDSIFGMWNAPTRDEHHVAKACRCALAMKQAIDGMNSANRQAGRPQLVTRFGLHTGQAVVGSVGAKARRQYTAMGDTVNVGSRLEGMNKEFGTSVLASGAVRAAVSELFEFRALGTARAKGRMEELLVYELVGSSRMPSSPC</sequence>
<evidence type="ECO:0000256" key="4">
    <source>
        <dbReference type="ARBA" id="ARBA00022989"/>
    </source>
</evidence>
<dbReference type="HOGENOM" id="CLU_021956_0_0_5"/>
<dbReference type="Gene3D" id="3.30.70.1230">
    <property type="entry name" value="Nucleotide cyclase"/>
    <property type="match status" value="1"/>
</dbReference>
<evidence type="ECO:0000256" key="6">
    <source>
        <dbReference type="SAM" id="Phobius"/>
    </source>
</evidence>
<comment type="caution">
    <text evidence="8">The sequence shown here is derived from an EMBL/GenBank/DDBJ whole genome shotgun (WGS) entry which is preliminary data.</text>
</comment>